<sequence length="167" mass="18653">MITVYRAGSFAEEPDPPWRIAARDYAQPSDLNWAEAISAELDCEGNRIALHAGSIREASVLWWTLPDGGHYAEFECLYQPVAAVLVPDQRDWLSFYIAFVLPFLQGHAAVALAHRQQRVGDVLIARARHGEGDHVDPTTGTSEFDTHPRWNPALRDQHQTTGRGRPA</sequence>
<accession>A0A317F5G0</accession>
<dbReference type="OrthoDB" id="7257684at2"/>
<reference evidence="3" key="1">
    <citation type="submission" date="2018-05" db="EMBL/GenBank/DDBJ databases">
        <authorList>
            <person name="Du Z."/>
            <person name="Wang X."/>
        </authorList>
    </citation>
    <scope>NUCLEOTIDE SEQUENCE [LARGE SCALE GENOMIC DNA]</scope>
    <source>
        <strain evidence="3">CQN31</strain>
    </source>
</reference>
<evidence type="ECO:0000256" key="1">
    <source>
        <dbReference type="SAM" id="MobiDB-lite"/>
    </source>
</evidence>
<gene>
    <name evidence="2" type="ORF">DFH01_25530</name>
</gene>
<evidence type="ECO:0000313" key="3">
    <source>
        <dbReference type="Proteomes" id="UP000245765"/>
    </source>
</evidence>
<dbReference type="RefSeq" id="WP_109873354.1">
    <property type="nucleotide sequence ID" value="NZ_QGNA01000007.1"/>
</dbReference>
<comment type="caution">
    <text evidence="2">The sequence shown here is derived from an EMBL/GenBank/DDBJ whole genome shotgun (WGS) entry which is preliminary data.</text>
</comment>
<organism evidence="2 3">
    <name type="scientific">Falsiroseomonas bella</name>
    <dbReference type="NCBI Taxonomy" id="2184016"/>
    <lineage>
        <taxon>Bacteria</taxon>
        <taxon>Pseudomonadati</taxon>
        <taxon>Pseudomonadota</taxon>
        <taxon>Alphaproteobacteria</taxon>
        <taxon>Acetobacterales</taxon>
        <taxon>Roseomonadaceae</taxon>
        <taxon>Falsiroseomonas</taxon>
    </lineage>
</organism>
<keyword evidence="3" id="KW-1185">Reference proteome</keyword>
<feature type="region of interest" description="Disordered" evidence="1">
    <location>
        <begin position="130"/>
        <end position="167"/>
    </location>
</feature>
<protein>
    <submittedName>
        <fullName evidence="2">Uncharacterized protein</fullName>
    </submittedName>
</protein>
<proteinExistence type="predicted"/>
<dbReference type="EMBL" id="QGNA01000007">
    <property type="protein sequence ID" value="PWS34381.1"/>
    <property type="molecule type" value="Genomic_DNA"/>
</dbReference>
<dbReference type="AlphaFoldDB" id="A0A317F5G0"/>
<name>A0A317F5G0_9PROT</name>
<dbReference type="Proteomes" id="UP000245765">
    <property type="component" value="Unassembled WGS sequence"/>
</dbReference>
<evidence type="ECO:0000313" key="2">
    <source>
        <dbReference type="EMBL" id="PWS34381.1"/>
    </source>
</evidence>